<evidence type="ECO:0000259" key="1">
    <source>
        <dbReference type="Pfam" id="PF12697"/>
    </source>
</evidence>
<dbReference type="InterPro" id="IPR050228">
    <property type="entry name" value="Carboxylesterase_BioH"/>
</dbReference>
<evidence type="ECO:0000313" key="3">
    <source>
        <dbReference type="Proteomes" id="UP000237350"/>
    </source>
</evidence>
<name>A0A2S4JVL7_9SPIO</name>
<proteinExistence type="predicted"/>
<dbReference type="InterPro" id="IPR000073">
    <property type="entry name" value="AB_hydrolase_1"/>
</dbReference>
<dbReference type="AlphaFoldDB" id="A0A2S4JVL7"/>
<keyword evidence="3" id="KW-1185">Reference proteome</keyword>
<dbReference type="PANTHER" id="PTHR43194:SF2">
    <property type="entry name" value="PEROXISOMAL MEMBRANE PROTEIN LPX1"/>
    <property type="match status" value="1"/>
</dbReference>
<sequence>MQQPGCRVFAPDMPNFGESDHIDCADIDTYADYMADFIQEMRLSAPIIVGHSLGGGVGMSIATRYPELVSALVLVDSCAPDGLAIPEEHYPAIEAYKTNQDFMRQGLAAVCPSLDDPDFLDKLTNQAMKMNPIAFSGNARALARFSVVGSTDRFAGPVLVMYGEKDIIITEKMAERTAAAFASSELEIISDVGHSVIVERPELFTESLQNFIANNFR</sequence>
<accession>A0A2S4JVL7</accession>
<gene>
    <name evidence="2" type="ORF">AU468_05195</name>
</gene>
<comment type="caution">
    <text evidence="2">The sequence shown here is derived from an EMBL/GenBank/DDBJ whole genome shotgun (WGS) entry which is preliminary data.</text>
</comment>
<reference evidence="3" key="1">
    <citation type="submission" date="2015-12" db="EMBL/GenBank/DDBJ databases">
        <authorList>
            <person name="Lodha T.D."/>
            <person name="Chintalapati S."/>
            <person name="Chintalapati V.R."/>
            <person name="Sravanthi T."/>
        </authorList>
    </citation>
    <scope>NUCLEOTIDE SEQUENCE [LARGE SCALE GENOMIC DNA]</scope>
    <source>
        <strain evidence="3">JC133</strain>
    </source>
</reference>
<dbReference type="PANTHER" id="PTHR43194">
    <property type="entry name" value="HYDROLASE ALPHA/BETA FOLD FAMILY"/>
    <property type="match status" value="1"/>
</dbReference>
<organism evidence="2 3">
    <name type="scientific">Alkalispirochaeta sphaeroplastigenens</name>
    <dbReference type="NCBI Taxonomy" id="1187066"/>
    <lineage>
        <taxon>Bacteria</taxon>
        <taxon>Pseudomonadati</taxon>
        <taxon>Spirochaetota</taxon>
        <taxon>Spirochaetia</taxon>
        <taxon>Spirochaetales</taxon>
        <taxon>Spirochaetaceae</taxon>
        <taxon>Alkalispirochaeta</taxon>
    </lineage>
</organism>
<feature type="domain" description="AB hydrolase-1" evidence="1">
    <location>
        <begin position="4"/>
        <end position="204"/>
    </location>
</feature>
<dbReference type="Pfam" id="PF12697">
    <property type="entry name" value="Abhydrolase_6"/>
    <property type="match status" value="1"/>
</dbReference>
<dbReference type="Proteomes" id="UP000237350">
    <property type="component" value="Unassembled WGS sequence"/>
</dbReference>
<protein>
    <recommendedName>
        <fullName evidence="1">AB hydrolase-1 domain-containing protein</fullName>
    </recommendedName>
</protein>
<dbReference type="Gene3D" id="3.40.50.1820">
    <property type="entry name" value="alpha/beta hydrolase"/>
    <property type="match status" value="1"/>
</dbReference>
<dbReference type="SUPFAM" id="SSF53474">
    <property type="entry name" value="alpha/beta-Hydrolases"/>
    <property type="match status" value="1"/>
</dbReference>
<dbReference type="PRINTS" id="PR00111">
    <property type="entry name" value="ABHYDROLASE"/>
</dbReference>
<dbReference type="EMBL" id="LPWH01000053">
    <property type="protein sequence ID" value="POR03558.1"/>
    <property type="molecule type" value="Genomic_DNA"/>
</dbReference>
<evidence type="ECO:0000313" key="2">
    <source>
        <dbReference type="EMBL" id="POR03558.1"/>
    </source>
</evidence>
<dbReference type="InterPro" id="IPR029058">
    <property type="entry name" value="AB_hydrolase_fold"/>
</dbReference>